<organism evidence="3 4">
    <name type="scientific">Sulfobacillus acidophilus (strain ATCC 700253 / DSM 10332 / NAL)</name>
    <dbReference type="NCBI Taxonomy" id="679936"/>
    <lineage>
        <taxon>Bacteria</taxon>
        <taxon>Bacillati</taxon>
        <taxon>Bacillota</taxon>
        <taxon>Clostridia</taxon>
        <taxon>Eubacteriales</taxon>
        <taxon>Clostridiales Family XVII. Incertae Sedis</taxon>
        <taxon>Sulfobacillus</taxon>
    </lineage>
</organism>
<gene>
    <name evidence="3" type="ordered locus">Sulac_0554</name>
</gene>
<dbReference type="GO" id="GO:1902201">
    <property type="term" value="P:negative regulation of bacterial-type flagellum-dependent cell motility"/>
    <property type="evidence" value="ECO:0007669"/>
    <property type="project" value="TreeGrafter"/>
</dbReference>
<dbReference type="SMART" id="SM00267">
    <property type="entry name" value="GGDEF"/>
    <property type="match status" value="1"/>
</dbReference>
<accession>G8TZC2</accession>
<dbReference type="Proteomes" id="UP000005439">
    <property type="component" value="Chromosome"/>
</dbReference>
<dbReference type="GO" id="GO:0052621">
    <property type="term" value="F:diguanylate cyclase activity"/>
    <property type="evidence" value="ECO:0007669"/>
    <property type="project" value="TreeGrafter"/>
</dbReference>
<feature type="transmembrane region" description="Helical" evidence="1">
    <location>
        <begin position="25"/>
        <end position="44"/>
    </location>
</feature>
<protein>
    <submittedName>
        <fullName evidence="3">Diguanylate cyclase</fullName>
    </submittedName>
</protein>
<dbReference type="Pfam" id="PF00990">
    <property type="entry name" value="GGDEF"/>
    <property type="match status" value="1"/>
</dbReference>
<proteinExistence type="predicted"/>
<dbReference type="InterPro" id="IPR029787">
    <property type="entry name" value="Nucleotide_cyclase"/>
</dbReference>
<reference evidence="3 4" key="2">
    <citation type="journal article" date="2012" name="Stand. Genomic Sci.">
        <title>Complete genome sequence of the moderately thermophilic mineral-sulfide-oxidizing firmicute Sulfobacillus acidophilus type strain (NAL(T)).</title>
        <authorList>
            <person name="Anderson I."/>
            <person name="Chertkov O."/>
            <person name="Chen A."/>
            <person name="Saunders E."/>
            <person name="Lapidus A."/>
            <person name="Nolan M."/>
            <person name="Lucas S."/>
            <person name="Hammon N."/>
            <person name="Deshpande S."/>
            <person name="Cheng J.F."/>
            <person name="Han C."/>
            <person name="Tapia R."/>
            <person name="Goodwin L.A."/>
            <person name="Pitluck S."/>
            <person name="Liolios K."/>
            <person name="Pagani I."/>
            <person name="Ivanova N."/>
            <person name="Mikhailova N."/>
            <person name="Pati A."/>
            <person name="Palaniappan K."/>
            <person name="Land M."/>
            <person name="Pan C."/>
            <person name="Rohde M."/>
            <person name="Pukall R."/>
            <person name="Goker M."/>
            <person name="Detter J.C."/>
            <person name="Woyke T."/>
            <person name="Bristow J."/>
            <person name="Eisen J.A."/>
            <person name="Markowitz V."/>
            <person name="Hugenholtz P."/>
            <person name="Kyrpides N.C."/>
            <person name="Klenk H.P."/>
            <person name="Mavromatis K."/>
        </authorList>
    </citation>
    <scope>NUCLEOTIDE SEQUENCE [LARGE SCALE GENOMIC DNA]</scope>
    <source>
        <strain evidence="4">ATCC 700253 / DSM 10332 / NAL</strain>
    </source>
</reference>
<dbReference type="FunFam" id="3.30.70.270:FF:000001">
    <property type="entry name" value="Diguanylate cyclase domain protein"/>
    <property type="match status" value="1"/>
</dbReference>
<feature type="domain" description="GGDEF" evidence="2">
    <location>
        <begin position="121"/>
        <end position="255"/>
    </location>
</feature>
<dbReference type="PANTHER" id="PTHR45138:SF9">
    <property type="entry name" value="DIGUANYLATE CYCLASE DGCM-RELATED"/>
    <property type="match status" value="1"/>
</dbReference>
<dbReference type="AlphaFoldDB" id="G8TZC2"/>
<dbReference type="CDD" id="cd01949">
    <property type="entry name" value="GGDEF"/>
    <property type="match status" value="1"/>
</dbReference>
<dbReference type="Gene3D" id="3.30.70.270">
    <property type="match status" value="1"/>
</dbReference>
<feature type="transmembrane region" description="Helical" evidence="1">
    <location>
        <begin position="56"/>
        <end position="80"/>
    </location>
</feature>
<dbReference type="InterPro" id="IPR000160">
    <property type="entry name" value="GGDEF_dom"/>
</dbReference>
<dbReference type="HOGENOM" id="CLU_1034152_0_0_9"/>
<dbReference type="GO" id="GO:0043709">
    <property type="term" value="P:cell adhesion involved in single-species biofilm formation"/>
    <property type="evidence" value="ECO:0007669"/>
    <property type="project" value="TreeGrafter"/>
</dbReference>
<keyword evidence="1" id="KW-0812">Transmembrane</keyword>
<dbReference type="GO" id="GO:0005886">
    <property type="term" value="C:plasma membrane"/>
    <property type="evidence" value="ECO:0007669"/>
    <property type="project" value="TreeGrafter"/>
</dbReference>
<evidence type="ECO:0000313" key="4">
    <source>
        <dbReference type="Proteomes" id="UP000005439"/>
    </source>
</evidence>
<dbReference type="InterPro" id="IPR050469">
    <property type="entry name" value="Diguanylate_Cyclase"/>
</dbReference>
<reference evidence="4" key="1">
    <citation type="submission" date="2011-12" db="EMBL/GenBank/DDBJ databases">
        <title>The complete genome of chromosome of Sulfobacillus acidophilus DSM 10332.</title>
        <authorList>
            <person name="Lucas S."/>
            <person name="Han J."/>
            <person name="Lapidus A."/>
            <person name="Bruce D."/>
            <person name="Goodwin L."/>
            <person name="Pitluck S."/>
            <person name="Peters L."/>
            <person name="Kyrpides N."/>
            <person name="Mavromatis K."/>
            <person name="Ivanova N."/>
            <person name="Mikhailova N."/>
            <person name="Chertkov O."/>
            <person name="Saunders E."/>
            <person name="Detter J.C."/>
            <person name="Tapia R."/>
            <person name="Han C."/>
            <person name="Land M."/>
            <person name="Hauser L."/>
            <person name="Markowitz V."/>
            <person name="Cheng J.-F."/>
            <person name="Hugenholtz P."/>
            <person name="Woyke T."/>
            <person name="Wu D."/>
            <person name="Pukall R."/>
            <person name="Gehrich-Schroeter G."/>
            <person name="Schneider S."/>
            <person name="Klenk H.-P."/>
            <person name="Eisen J.A."/>
        </authorList>
    </citation>
    <scope>NUCLEOTIDE SEQUENCE [LARGE SCALE GENOMIC DNA]</scope>
    <source>
        <strain evidence="4">ATCC 700253 / DSM 10332 / NAL</strain>
    </source>
</reference>
<name>G8TZC2_SULAD</name>
<evidence type="ECO:0000256" key="1">
    <source>
        <dbReference type="SAM" id="Phobius"/>
    </source>
</evidence>
<dbReference type="InterPro" id="IPR043128">
    <property type="entry name" value="Rev_trsase/Diguanyl_cyclase"/>
</dbReference>
<dbReference type="STRING" id="679936.Sulac_0554"/>
<keyword evidence="1" id="KW-1133">Transmembrane helix</keyword>
<sequence>MRCDVNEGDWRTSLHGSASRRRVQFVVLGGLVAYVAFAFVVGGSTTGGSLGPQHAAIIRTVVIELVLSTVLLAGLHYVLVYRWATPLEVQAHTDELTGWLRPGTLWEQAEALWQRALNARHPLAFVMIDLDDFKHLNDTYGHATGDRVLQALGQALRQSVRSRDRVGRMGGEEFAWVMPETTGEQAREAVDRFLQLCASLPVTDAVHGIRFSAGVAAMTGQEVEPPTVWELARRTDRALYQAKAAGKHQVVLERPAKTVALSDAAALRD</sequence>
<dbReference type="PANTHER" id="PTHR45138">
    <property type="entry name" value="REGULATORY COMPONENTS OF SENSORY TRANSDUCTION SYSTEM"/>
    <property type="match status" value="1"/>
</dbReference>
<dbReference type="PATRIC" id="fig|679936.5.peg.583"/>
<evidence type="ECO:0000259" key="2">
    <source>
        <dbReference type="PROSITE" id="PS50887"/>
    </source>
</evidence>
<keyword evidence="4" id="KW-1185">Reference proteome</keyword>
<dbReference type="EMBL" id="CP003179">
    <property type="protein sequence ID" value="AEW04091.1"/>
    <property type="molecule type" value="Genomic_DNA"/>
</dbReference>
<evidence type="ECO:0000313" key="3">
    <source>
        <dbReference type="EMBL" id="AEW04091.1"/>
    </source>
</evidence>
<dbReference type="PROSITE" id="PS50887">
    <property type="entry name" value="GGDEF"/>
    <property type="match status" value="1"/>
</dbReference>
<dbReference type="SUPFAM" id="SSF55073">
    <property type="entry name" value="Nucleotide cyclase"/>
    <property type="match status" value="1"/>
</dbReference>
<dbReference type="NCBIfam" id="TIGR00254">
    <property type="entry name" value="GGDEF"/>
    <property type="match status" value="1"/>
</dbReference>
<dbReference type="KEGG" id="sap:Sulac_0554"/>
<keyword evidence="1" id="KW-0472">Membrane</keyword>